<keyword evidence="5" id="KW-0406">Ion transport</keyword>
<evidence type="ECO:0000313" key="13">
    <source>
        <dbReference type="Proteomes" id="UP000538666"/>
    </source>
</evidence>
<dbReference type="EMBL" id="JACHEK010000014">
    <property type="protein sequence ID" value="MBB6147305.1"/>
    <property type="molecule type" value="Genomic_DNA"/>
</dbReference>
<dbReference type="CDD" id="cd00146">
    <property type="entry name" value="PKD"/>
    <property type="match status" value="1"/>
</dbReference>
<evidence type="ECO:0000256" key="4">
    <source>
        <dbReference type="ARBA" id="ARBA00022692"/>
    </source>
</evidence>
<dbReference type="InterPro" id="IPR006665">
    <property type="entry name" value="OmpA-like"/>
</dbReference>
<dbReference type="PROSITE" id="PS51123">
    <property type="entry name" value="OMPA_2"/>
    <property type="match status" value="1"/>
</dbReference>
<dbReference type="InterPro" id="IPR011250">
    <property type="entry name" value="OMP/PagP_B-barrel"/>
</dbReference>
<evidence type="ECO:0000256" key="3">
    <source>
        <dbReference type="ARBA" id="ARBA00022452"/>
    </source>
</evidence>
<evidence type="ECO:0000256" key="7">
    <source>
        <dbReference type="ARBA" id="ARBA00023136"/>
    </source>
</evidence>
<comment type="subcellular location">
    <subcellularLocation>
        <location evidence="1">Cell outer membrane</location>
        <topology evidence="1">Multi-pass membrane protein</topology>
    </subcellularLocation>
</comment>
<evidence type="ECO:0000256" key="8">
    <source>
        <dbReference type="ARBA" id="ARBA00023237"/>
    </source>
</evidence>
<feature type="domain" description="OmpA-like" evidence="11">
    <location>
        <begin position="444"/>
        <end position="595"/>
    </location>
</feature>
<gene>
    <name evidence="12" type="ORF">HNQ77_005301</name>
</gene>
<evidence type="ECO:0000313" key="12">
    <source>
        <dbReference type="EMBL" id="MBB6147305.1"/>
    </source>
</evidence>
<evidence type="ECO:0000259" key="11">
    <source>
        <dbReference type="PROSITE" id="PS51123"/>
    </source>
</evidence>
<dbReference type="GO" id="GO:0009279">
    <property type="term" value="C:cell outer membrane"/>
    <property type="evidence" value="ECO:0007669"/>
    <property type="project" value="UniProtKB-SubCell"/>
</dbReference>
<keyword evidence="10" id="KW-0732">Signal</keyword>
<dbReference type="InterPro" id="IPR006664">
    <property type="entry name" value="OMP_bac"/>
</dbReference>
<dbReference type="InterPro" id="IPR036737">
    <property type="entry name" value="OmpA-like_sf"/>
</dbReference>
<dbReference type="Proteomes" id="UP000538666">
    <property type="component" value="Unassembled WGS sequence"/>
</dbReference>
<dbReference type="PANTHER" id="PTHR30329:SF21">
    <property type="entry name" value="LIPOPROTEIN YIAD-RELATED"/>
    <property type="match status" value="1"/>
</dbReference>
<keyword evidence="6" id="KW-0626">Porin</keyword>
<keyword evidence="13" id="KW-1185">Reference proteome</keyword>
<evidence type="ECO:0000256" key="1">
    <source>
        <dbReference type="ARBA" id="ARBA00004571"/>
    </source>
</evidence>
<dbReference type="SUPFAM" id="SSF103088">
    <property type="entry name" value="OmpA-like"/>
    <property type="match status" value="1"/>
</dbReference>
<dbReference type="GO" id="GO:0015288">
    <property type="term" value="F:porin activity"/>
    <property type="evidence" value="ECO:0007669"/>
    <property type="project" value="UniProtKB-KW"/>
</dbReference>
<keyword evidence="2" id="KW-0813">Transport</keyword>
<keyword evidence="4" id="KW-0812">Transmembrane</keyword>
<evidence type="ECO:0000256" key="6">
    <source>
        <dbReference type="ARBA" id="ARBA00023114"/>
    </source>
</evidence>
<protein>
    <submittedName>
        <fullName evidence="12">Outer membrane protein OmpA-like peptidoglycan-associated protein/opacity protein-like surface antigen</fullName>
    </submittedName>
</protein>
<dbReference type="PRINTS" id="PR01021">
    <property type="entry name" value="OMPADOMAIN"/>
</dbReference>
<dbReference type="SUPFAM" id="SSF56925">
    <property type="entry name" value="OMPA-like"/>
    <property type="match status" value="1"/>
</dbReference>
<keyword evidence="7 9" id="KW-0472">Membrane</keyword>
<evidence type="ECO:0000256" key="2">
    <source>
        <dbReference type="ARBA" id="ARBA00022448"/>
    </source>
</evidence>
<keyword evidence="3" id="KW-1134">Transmembrane beta strand</keyword>
<dbReference type="RefSeq" id="WP_184085299.1">
    <property type="nucleotide sequence ID" value="NZ_JACHEK010000014.1"/>
</dbReference>
<dbReference type="Pfam" id="PF17963">
    <property type="entry name" value="Big_9"/>
    <property type="match status" value="1"/>
</dbReference>
<organism evidence="12 13">
    <name type="scientific">Silvibacterium bohemicum</name>
    <dbReference type="NCBI Taxonomy" id="1577686"/>
    <lineage>
        <taxon>Bacteria</taxon>
        <taxon>Pseudomonadati</taxon>
        <taxon>Acidobacteriota</taxon>
        <taxon>Terriglobia</taxon>
        <taxon>Terriglobales</taxon>
        <taxon>Acidobacteriaceae</taxon>
        <taxon>Silvibacterium</taxon>
    </lineage>
</organism>
<proteinExistence type="predicted"/>
<dbReference type="SUPFAM" id="SSF49299">
    <property type="entry name" value="PKD domain"/>
    <property type="match status" value="2"/>
</dbReference>
<dbReference type="InterPro" id="IPR050330">
    <property type="entry name" value="Bact_OuterMem_StrucFunc"/>
</dbReference>
<evidence type="ECO:0000256" key="5">
    <source>
        <dbReference type="ARBA" id="ARBA00023065"/>
    </source>
</evidence>
<dbReference type="AlphaFoldDB" id="A0A841K2R4"/>
<comment type="caution">
    <text evidence="12">The sequence shown here is derived from an EMBL/GenBank/DDBJ whole genome shotgun (WGS) entry which is preliminary data.</text>
</comment>
<dbReference type="Gene3D" id="3.30.1330.60">
    <property type="entry name" value="OmpA-like domain"/>
    <property type="match status" value="1"/>
</dbReference>
<dbReference type="CDD" id="cd07185">
    <property type="entry name" value="OmpA_C-like"/>
    <property type="match status" value="1"/>
</dbReference>
<evidence type="ECO:0000256" key="9">
    <source>
        <dbReference type="PROSITE-ProRule" id="PRU00473"/>
    </source>
</evidence>
<keyword evidence="8" id="KW-0998">Cell outer membrane</keyword>
<feature type="signal peptide" evidence="10">
    <location>
        <begin position="1"/>
        <end position="25"/>
    </location>
</feature>
<dbReference type="Pfam" id="PF00691">
    <property type="entry name" value="OmpA"/>
    <property type="match status" value="1"/>
</dbReference>
<reference evidence="12 13" key="1">
    <citation type="submission" date="2020-08" db="EMBL/GenBank/DDBJ databases">
        <title>Genomic Encyclopedia of Type Strains, Phase IV (KMG-IV): sequencing the most valuable type-strain genomes for metagenomic binning, comparative biology and taxonomic classification.</title>
        <authorList>
            <person name="Goeker M."/>
        </authorList>
    </citation>
    <scope>NUCLEOTIDE SEQUENCE [LARGE SCALE GENOMIC DNA]</scope>
    <source>
        <strain evidence="12 13">DSM 103733</strain>
    </source>
</reference>
<dbReference type="InterPro" id="IPR035986">
    <property type="entry name" value="PKD_dom_sf"/>
</dbReference>
<name>A0A841K2R4_9BACT</name>
<dbReference type="InterPro" id="IPR013783">
    <property type="entry name" value="Ig-like_fold"/>
</dbReference>
<dbReference type="Gene3D" id="2.40.160.20">
    <property type="match status" value="1"/>
</dbReference>
<feature type="chain" id="PRO_5032798989" evidence="10">
    <location>
        <begin position="26"/>
        <end position="635"/>
    </location>
</feature>
<dbReference type="GO" id="GO:0006811">
    <property type="term" value="P:monoatomic ion transport"/>
    <property type="evidence" value="ECO:0007669"/>
    <property type="project" value="UniProtKB-KW"/>
</dbReference>
<accession>A0A841K2R4</accession>
<dbReference type="Gene3D" id="2.60.40.10">
    <property type="entry name" value="Immunoglobulins"/>
    <property type="match status" value="2"/>
</dbReference>
<sequence length="635" mass="67102">MKLSARMIATLTVAVLLMPVAFLNAQELVGPLDGAVVGSANLFQPPANPFAGAAQYPGAPRPSASYIDTPRIDLFVGYSYLRATPTLADGNRFVHLNGGETSIAFNLNRYLGLVADFAGYDDTQLRLTGPGANPNRVADSGGSAYLYLFGPRISFRNYSRVTPFVQALFGGVYASDVTLSGCTGAACTPLPAQNAFALTAGGGLDIRVSRHVSIRPVQAEYLMTRFADTVTNAGDMQNNIRLSAGLVFSFGGNAPLPPPPNRAPSAVCSTDNKTIYAGSGDVVLVRAQANDPDNDHLSYAWTANGGTLDGTGPEARWNSSGTVPGTYTIHLLVDDGKGGTGDCSADVEVAPRPNRAPVISCIADRDSVNASEVVLITATASDADNDSLTFSWSASSGKIVGSGSSVKLDTTGLASGRYTVTGSVSDGRGGTADCSVNIDIQSPTALELRLALHSIYFPTAKPTVKNPTEGLLASQKQILVSLASDFGQYLQSKPDAHLILEGHADPRASAEYNQALSERRVESTKRFLIDQGVPSGNIETKAFGDQHNLTDSEVRDAIERNDDLTPAERQKMLDNMTTIILASNRRVDVSLSTTGQRSIRKYPFNAADAVTLLNQDGTSRAKRTTVKQKVTPATE</sequence>
<dbReference type="PANTHER" id="PTHR30329">
    <property type="entry name" value="STATOR ELEMENT OF FLAGELLAR MOTOR COMPLEX"/>
    <property type="match status" value="1"/>
</dbReference>
<evidence type="ECO:0000256" key="10">
    <source>
        <dbReference type="SAM" id="SignalP"/>
    </source>
</evidence>
<dbReference type="GO" id="GO:0046930">
    <property type="term" value="C:pore complex"/>
    <property type="evidence" value="ECO:0007669"/>
    <property type="project" value="UniProtKB-KW"/>
</dbReference>